<reference evidence="1" key="1">
    <citation type="journal article" date="2020" name="mSystems">
        <title>Genome- and Community-Level Interaction Insights into Carbon Utilization and Element Cycling Functions of Hydrothermarchaeota in Hydrothermal Sediment.</title>
        <authorList>
            <person name="Zhou Z."/>
            <person name="Liu Y."/>
            <person name="Xu W."/>
            <person name="Pan J."/>
            <person name="Luo Z.H."/>
            <person name="Li M."/>
        </authorList>
    </citation>
    <scope>NUCLEOTIDE SEQUENCE [LARGE SCALE GENOMIC DNA]</scope>
    <source>
        <strain evidence="1">SpSt-500</strain>
    </source>
</reference>
<dbReference type="AlphaFoldDB" id="A0A832DJY9"/>
<gene>
    <name evidence="1" type="ORF">ENS56_05235</name>
</gene>
<accession>A0A832DJY9</accession>
<dbReference type="EMBL" id="DSVI01000006">
    <property type="protein sequence ID" value="HGT47414.1"/>
    <property type="molecule type" value="Genomic_DNA"/>
</dbReference>
<protein>
    <submittedName>
        <fullName evidence="1">Uncharacterized protein</fullName>
    </submittedName>
</protein>
<organism evidence="1">
    <name type="scientific">Ignavibacterium album</name>
    <dbReference type="NCBI Taxonomy" id="591197"/>
    <lineage>
        <taxon>Bacteria</taxon>
        <taxon>Pseudomonadati</taxon>
        <taxon>Ignavibacteriota</taxon>
        <taxon>Ignavibacteria</taxon>
        <taxon>Ignavibacteriales</taxon>
        <taxon>Ignavibacteriaceae</taxon>
        <taxon>Ignavibacterium</taxon>
    </lineage>
</organism>
<sequence>MKIYLSIIIFFAAFLIQNCYTVLDSKTIITNNNKSTENINHSINQLSDSCIIEGTVNYGSPINTRETSYGRGYILENYKWLISQPEYKADYIYIKGNVDSSFINKRVRIKGQYQTHKAISNIDYTRMIIIFAETLYLLE</sequence>
<proteinExistence type="predicted"/>
<name>A0A832DJY9_9BACT</name>
<comment type="caution">
    <text evidence="1">The sequence shown here is derived from an EMBL/GenBank/DDBJ whole genome shotgun (WGS) entry which is preliminary data.</text>
</comment>
<evidence type="ECO:0000313" key="1">
    <source>
        <dbReference type="EMBL" id="HGT47414.1"/>
    </source>
</evidence>